<dbReference type="AlphaFoldDB" id="A0A4Y3TX67"/>
<dbReference type="PIRSF" id="PIRSF009467">
    <property type="entry name" value="Ureas_acces_UreF"/>
    <property type="match status" value="1"/>
</dbReference>
<name>A0A4Y3TX67_9PROT</name>
<comment type="caution">
    <text evidence="5">The sequence shown here is derived from an EMBL/GenBank/DDBJ whole genome shotgun (WGS) entry which is preliminary data.</text>
</comment>
<keyword evidence="1 3" id="KW-0996">Nickel insertion</keyword>
<dbReference type="PANTHER" id="PTHR33620:SF1">
    <property type="entry name" value="UREASE ACCESSORY PROTEIN F"/>
    <property type="match status" value="1"/>
</dbReference>
<organism evidence="5 6">
    <name type="scientific">Acetobacter peroxydans</name>
    <dbReference type="NCBI Taxonomy" id="104098"/>
    <lineage>
        <taxon>Bacteria</taxon>
        <taxon>Pseudomonadati</taxon>
        <taxon>Pseudomonadota</taxon>
        <taxon>Alphaproteobacteria</taxon>
        <taxon>Acetobacterales</taxon>
        <taxon>Acetobacteraceae</taxon>
        <taxon>Acetobacter</taxon>
    </lineage>
</organism>
<keyword evidence="3" id="KW-0963">Cytoplasm</keyword>
<proteinExistence type="inferred from homology"/>
<dbReference type="PANTHER" id="PTHR33620">
    <property type="entry name" value="UREASE ACCESSORY PROTEIN F"/>
    <property type="match status" value="1"/>
</dbReference>
<dbReference type="Gene3D" id="1.10.4190.10">
    <property type="entry name" value="Urease accessory protein UreF"/>
    <property type="match status" value="1"/>
</dbReference>
<comment type="subunit">
    <text evidence="3">UreD, UreF and UreG form a complex that acts as a GTP-hydrolysis-dependent molecular chaperone, activating the urease apoprotein by helping to assemble the nickel containing metallocenter of UreC. The UreE protein probably delivers the nickel.</text>
</comment>
<evidence type="ECO:0000256" key="3">
    <source>
        <dbReference type="HAMAP-Rule" id="MF_01385"/>
    </source>
</evidence>
<dbReference type="Pfam" id="PF01730">
    <property type="entry name" value="UreF"/>
    <property type="match status" value="1"/>
</dbReference>
<dbReference type="GO" id="GO:0005737">
    <property type="term" value="C:cytoplasm"/>
    <property type="evidence" value="ECO:0007669"/>
    <property type="project" value="UniProtKB-SubCell"/>
</dbReference>
<dbReference type="GO" id="GO:0016151">
    <property type="term" value="F:nickel cation binding"/>
    <property type="evidence" value="ECO:0007669"/>
    <property type="project" value="UniProtKB-UniRule"/>
</dbReference>
<evidence type="ECO:0000313" key="6">
    <source>
        <dbReference type="Proteomes" id="UP000317730"/>
    </source>
</evidence>
<sequence length="246" mass="26732">MRRVLMTMGTEAASDPRTQGTGRVEGPGQDFLRLLSWVSPAFPTGGFAYSHALEWAVEAGDIIALDSLVDWMSALLAHGSLRADMIFIRHAWQAGEDIRKLEEIAAYAGACASSRERYEETVYQGEAFLKAASVWDDSLAQERGTTVRWPLPVAQGAVFRRGGAQERQAVLAGGHMAVAAMVSAAVRLVPLGQTDGLRAQAMLEPAILEAVRQTEQCGLDDVGTACFRSDLAAMHHETQETRLFRT</sequence>
<dbReference type="InterPro" id="IPR038277">
    <property type="entry name" value="UreF_sf"/>
</dbReference>
<evidence type="ECO:0000256" key="2">
    <source>
        <dbReference type="ARBA" id="ARBA00023186"/>
    </source>
</evidence>
<gene>
    <name evidence="3 5" type="primary">ureF</name>
    <name evidence="5" type="ORF">APE01nite_18460</name>
</gene>
<accession>A0A4Y3TX67</accession>
<evidence type="ECO:0000313" key="5">
    <source>
        <dbReference type="EMBL" id="GEB86049.1"/>
    </source>
</evidence>
<protein>
    <recommendedName>
        <fullName evidence="3">Urease accessory protein UreF</fullName>
    </recommendedName>
</protein>
<keyword evidence="2 3" id="KW-0143">Chaperone</keyword>
<evidence type="ECO:0000256" key="4">
    <source>
        <dbReference type="SAM" id="MobiDB-lite"/>
    </source>
</evidence>
<evidence type="ECO:0000256" key="1">
    <source>
        <dbReference type="ARBA" id="ARBA00022988"/>
    </source>
</evidence>
<comment type="function">
    <text evidence="3">Required for maturation of urease via the functional incorporation of the urease nickel metallocenter.</text>
</comment>
<dbReference type="EMBL" id="BJMV01000009">
    <property type="protein sequence ID" value="GEB86049.1"/>
    <property type="molecule type" value="Genomic_DNA"/>
</dbReference>
<reference evidence="5 6" key="1">
    <citation type="submission" date="2019-06" db="EMBL/GenBank/DDBJ databases">
        <title>Whole genome shotgun sequence of Acetobacter peroxydans NBRC 13755.</title>
        <authorList>
            <person name="Hosoyama A."/>
            <person name="Uohara A."/>
            <person name="Ohji S."/>
            <person name="Ichikawa N."/>
        </authorList>
    </citation>
    <scope>NUCLEOTIDE SEQUENCE [LARGE SCALE GENOMIC DNA]</scope>
    <source>
        <strain evidence="5 6">NBRC 13755</strain>
    </source>
</reference>
<dbReference type="HAMAP" id="MF_01385">
    <property type="entry name" value="UreF"/>
    <property type="match status" value="1"/>
</dbReference>
<keyword evidence="6" id="KW-1185">Reference proteome</keyword>
<feature type="region of interest" description="Disordered" evidence="4">
    <location>
        <begin position="1"/>
        <end position="23"/>
    </location>
</feature>
<dbReference type="Proteomes" id="UP000317730">
    <property type="component" value="Unassembled WGS sequence"/>
</dbReference>
<dbReference type="InterPro" id="IPR002639">
    <property type="entry name" value="UreF"/>
</dbReference>
<comment type="subcellular location">
    <subcellularLocation>
        <location evidence="3">Cytoplasm</location>
    </subcellularLocation>
</comment>
<comment type="similarity">
    <text evidence="3">Belongs to the UreF family.</text>
</comment>